<feature type="domain" description="Dynamin-like helical" evidence="3">
    <location>
        <begin position="208"/>
        <end position="537"/>
    </location>
</feature>
<evidence type="ECO:0000313" key="5">
    <source>
        <dbReference type="Proteomes" id="UP000614200"/>
    </source>
</evidence>
<dbReference type="NCBIfam" id="NF041922">
    <property type="entry name" value="DLP_LeoA_gen"/>
    <property type="match status" value="1"/>
</dbReference>
<protein>
    <submittedName>
        <fullName evidence="4">Dynamin family protein</fullName>
    </submittedName>
</protein>
<dbReference type="SUPFAM" id="SSF52540">
    <property type="entry name" value="P-loop containing nucleoside triphosphate hydrolases"/>
    <property type="match status" value="1"/>
</dbReference>
<dbReference type="InterPro" id="IPR040576">
    <property type="entry name" value="DLP_helical"/>
</dbReference>
<dbReference type="InterPro" id="IPR027417">
    <property type="entry name" value="P-loop_NTPase"/>
</dbReference>
<keyword evidence="5" id="KW-1185">Reference proteome</keyword>
<dbReference type="Pfam" id="PF18709">
    <property type="entry name" value="DLP_helical"/>
    <property type="match status" value="1"/>
</dbReference>
<dbReference type="Pfam" id="PF00350">
    <property type="entry name" value="Dynamin_N"/>
    <property type="match status" value="1"/>
</dbReference>
<gene>
    <name evidence="4" type="ORF">ISU02_16710</name>
</gene>
<dbReference type="RefSeq" id="WP_194702995.1">
    <property type="nucleotide sequence ID" value="NZ_JADKNH010000010.1"/>
</dbReference>
<dbReference type="Gene3D" id="3.40.50.300">
    <property type="entry name" value="P-loop containing nucleotide triphosphate hydrolases"/>
    <property type="match status" value="1"/>
</dbReference>
<evidence type="ECO:0000256" key="1">
    <source>
        <dbReference type="SAM" id="Coils"/>
    </source>
</evidence>
<keyword evidence="1" id="KW-0175">Coiled coil</keyword>
<dbReference type="EMBL" id="JADKNH010000010">
    <property type="protein sequence ID" value="MBF4694757.1"/>
    <property type="molecule type" value="Genomic_DNA"/>
</dbReference>
<dbReference type="InterPro" id="IPR045063">
    <property type="entry name" value="Dynamin_N"/>
</dbReference>
<reference evidence="4 5" key="1">
    <citation type="submission" date="2020-11" db="EMBL/GenBank/DDBJ databases">
        <title>Fusibacter basophilias sp. nov.</title>
        <authorList>
            <person name="Qiu D."/>
        </authorList>
    </citation>
    <scope>NUCLEOTIDE SEQUENCE [LARGE SCALE GENOMIC DNA]</scope>
    <source>
        <strain evidence="4 5">Q10-2</strain>
    </source>
</reference>
<name>A0ABR9ZWD0_9FIRM</name>
<sequence length="557" mass="63757">MDTIKVFKAGQKKVVDLLEKTLEFLEEGKKFGVKIEEELVEKVRRGISDTENENLKVALIGGFSEGKTSIAAAWAEDYDKSIMKISHSESSDEIVCFTVGDILLIDTPGLFGSKENENNEKYKDITKKYVSEAHLVLYVMNPNNPIKDSHKKDLQWLFKDLNILDRTIFVIGRFDEEVDIEDEDDYLQGLAIKRKNIIERLRDFEILDQNQEVVIVGVSSNPFDKGLEYWLDNLEEFKKLSHIELLQEATANKISSSGSKSDLIIATQKSIVSDVLIRELPVAHERVEKAYLECIQLGELSEDMQIELEKTNNRMKTARINLREYVSDTFTDLILQAKGTSIETFDEFFQRNIGSEGIVLETKIKNEFERQLGGALQEINQLQVSYNAGVDHYQSVLGDMAFKGIKAGGAFLKKGSIKVTNKAILASRDFLKLPIKFKPWGAVKLAKGINNALPIIGDVVGIGVDVWEMYSEKEKEKEFRKGIDDVVEKFEKQRKELLDLLDNYDGFIEMFFESYLDLRDRVDMLNSELELKKKQKEEFAIWRQSGEAIEVEFEELY</sequence>
<dbReference type="InterPro" id="IPR049678">
    <property type="entry name" value="LeoA-like"/>
</dbReference>
<evidence type="ECO:0000313" key="4">
    <source>
        <dbReference type="EMBL" id="MBF4694757.1"/>
    </source>
</evidence>
<organism evidence="4 5">
    <name type="scientific">Fusibacter ferrireducens</name>
    <dbReference type="NCBI Taxonomy" id="2785058"/>
    <lineage>
        <taxon>Bacteria</taxon>
        <taxon>Bacillati</taxon>
        <taxon>Bacillota</taxon>
        <taxon>Clostridia</taxon>
        <taxon>Eubacteriales</taxon>
        <taxon>Eubacteriales Family XII. Incertae Sedis</taxon>
        <taxon>Fusibacter</taxon>
    </lineage>
</organism>
<proteinExistence type="predicted"/>
<accession>A0ABR9ZWD0</accession>
<evidence type="ECO:0000259" key="3">
    <source>
        <dbReference type="Pfam" id="PF18709"/>
    </source>
</evidence>
<feature type="domain" description="Dynamin N-terminal" evidence="2">
    <location>
        <begin position="85"/>
        <end position="171"/>
    </location>
</feature>
<evidence type="ECO:0000259" key="2">
    <source>
        <dbReference type="Pfam" id="PF00350"/>
    </source>
</evidence>
<feature type="coiled-coil region" evidence="1">
    <location>
        <begin position="301"/>
        <end position="328"/>
    </location>
</feature>
<dbReference type="Proteomes" id="UP000614200">
    <property type="component" value="Unassembled WGS sequence"/>
</dbReference>
<comment type="caution">
    <text evidence="4">The sequence shown here is derived from an EMBL/GenBank/DDBJ whole genome shotgun (WGS) entry which is preliminary data.</text>
</comment>